<dbReference type="GO" id="GO:0003700">
    <property type="term" value="F:DNA-binding transcription factor activity"/>
    <property type="evidence" value="ECO:0007669"/>
    <property type="project" value="TreeGrafter"/>
</dbReference>
<evidence type="ECO:0000259" key="6">
    <source>
        <dbReference type="PROSITE" id="PS50977"/>
    </source>
</evidence>
<proteinExistence type="predicted"/>
<dbReference type="InterPro" id="IPR009057">
    <property type="entry name" value="Homeodomain-like_sf"/>
</dbReference>
<evidence type="ECO:0000256" key="1">
    <source>
        <dbReference type="ARBA" id="ARBA00023015"/>
    </source>
</evidence>
<sequence>MPSSAARRSPVSHRSAPPSTDSNAPSRGASAGWSRRGGSRWRCRCGRWSSWRSISRCAAGWPGASISHAPKTHPSPPISPRDPAEWNGPPEAGQFGKGVEQMTESGSNARQLPRGRHGLPREQVIASQRERILDAMAAAMAENGYVGTSVAAILKRAGVSRETFYEQFRSKEDCFEAAYERAVGLMLGRIAEAADPPAAEPVAPSDDPDRIERILGAYLDGLVAEPAYARLFLVEVYAVGSRAVARRAELQEAFVELVCDVLGARSEQQRFACQTLAAALSSMVTARIAADDLNGLRALREPLLDLVRRSGELYGTAQSRPGVALPSPSVRA</sequence>
<evidence type="ECO:0000313" key="8">
    <source>
        <dbReference type="Proteomes" id="UP000503540"/>
    </source>
</evidence>
<dbReference type="KEGG" id="nah:F5544_00470"/>
<dbReference type="PRINTS" id="PR00455">
    <property type="entry name" value="HTHTETR"/>
</dbReference>
<gene>
    <name evidence="7" type="ORF">F5544_00470</name>
</gene>
<dbReference type="Pfam" id="PF00440">
    <property type="entry name" value="TetR_N"/>
    <property type="match status" value="1"/>
</dbReference>
<dbReference type="GO" id="GO:0000976">
    <property type="term" value="F:transcription cis-regulatory region binding"/>
    <property type="evidence" value="ECO:0007669"/>
    <property type="project" value="TreeGrafter"/>
</dbReference>
<evidence type="ECO:0000256" key="2">
    <source>
        <dbReference type="ARBA" id="ARBA00023125"/>
    </source>
</evidence>
<evidence type="ECO:0000313" key="7">
    <source>
        <dbReference type="EMBL" id="QIS08027.1"/>
    </source>
</evidence>
<protein>
    <submittedName>
        <fullName evidence="7">TetR family transcriptional regulator</fullName>
    </submittedName>
</protein>
<feature type="domain" description="HTH tetR-type" evidence="6">
    <location>
        <begin position="126"/>
        <end position="186"/>
    </location>
</feature>
<feature type="region of interest" description="Disordered" evidence="5">
    <location>
        <begin position="65"/>
        <end position="121"/>
    </location>
</feature>
<dbReference type="PANTHER" id="PTHR30055:SF234">
    <property type="entry name" value="HTH-TYPE TRANSCRIPTIONAL REGULATOR BETI"/>
    <property type="match status" value="1"/>
</dbReference>
<reference evidence="7 8" key="1">
    <citation type="journal article" date="2019" name="ACS Chem. Biol.">
        <title>Identification and Mobilization of a Cryptic Antibiotic Biosynthesis Gene Locus from a Human-Pathogenic Nocardia Isolate.</title>
        <authorList>
            <person name="Herisse M."/>
            <person name="Ishida K."/>
            <person name="Porter J.L."/>
            <person name="Howden B."/>
            <person name="Hertweck C."/>
            <person name="Stinear T.P."/>
            <person name="Pidot S.J."/>
        </authorList>
    </citation>
    <scope>NUCLEOTIDE SEQUENCE [LARGE SCALE GENOMIC DNA]</scope>
    <source>
        <strain evidence="7 8">AUSMDU00012717</strain>
    </source>
</reference>
<dbReference type="Proteomes" id="UP000503540">
    <property type="component" value="Chromosome"/>
</dbReference>
<keyword evidence="3" id="KW-0804">Transcription</keyword>
<feature type="region of interest" description="Disordered" evidence="5">
    <location>
        <begin position="1"/>
        <end position="41"/>
    </location>
</feature>
<evidence type="ECO:0000256" key="4">
    <source>
        <dbReference type="PROSITE-ProRule" id="PRU00335"/>
    </source>
</evidence>
<dbReference type="InterPro" id="IPR001647">
    <property type="entry name" value="HTH_TetR"/>
</dbReference>
<dbReference type="PROSITE" id="PS50977">
    <property type="entry name" value="HTH_TETR_2"/>
    <property type="match status" value="1"/>
</dbReference>
<dbReference type="Gene3D" id="1.10.357.10">
    <property type="entry name" value="Tetracycline Repressor, domain 2"/>
    <property type="match status" value="1"/>
</dbReference>
<accession>A0A6G9Y4K1</accession>
<dbReference type="AlphaFoldDB" id="A0A6G9Y4K1"/>
<name>A0A6G9Y4K1_9NOCA</name>
<dbReference type="PANTHER" id="PTHR30055">
    <property type="entry name" value="HTH-TYPE TRANSCRIPTIONAL REGULATOR RUTR"/>
    <property type="match status" value="1"/>
</dbReference>
<keyword evidence="1" id="KW-0805">Transcription regulation</keyword>
<feature type="DNA-binding region" description="H-T-H motif" evidence="4">
    <location>
        <begin position="149"/>
        <end position="168"/>
    </location>
</feature>
<dbReference type="EMBL" id="CP046172">
    <property type="protein sequence ID" value="QIS08027.1"/>
    <property type="molecule type" value="Genomic_DNA"/>
</dbReference>
<keyword evidence="2 4" id="KW-0238">DNA-binding</keyword>
<evidence type="ECO:0000256" key="5">
    <source>
        <dbReference type="SAM" id="MobiDB-lite"/>
    </source>
</evidence>
<organism evidence="7 8">
    <name type="scientific">Nocardia arthritidis</name>
    <dbReference type="NCBI Taxonomy" id="228602"/>
    <lineage>
        <taxon>Bacteria</taxon>
        <taxon>Bacillati</taxon>
        <taxon>Actinomycetota</taxon>
        <taxon>Actinomycetes</taxon>
        <taxon>Mycobacteriales</taxon>
        <taxon>Nocardiaceae</taxon>
        <taxon>Nocardia</taxon>
    </lineage>
</organism>
<evidence type="ECO:0000256" key="3">
    <source>
        <dbReference type="ARBA" id="ARBA00023163"/>
    </source>
</evidence>
<keyword evidence="8" id="KW-1185">Reference proteome</keyword>
<dbReference type="InterPro" id="IPR050109">
    <property type="entry name" value="HTH-type_TetR-like_transc_reg"/>
</dbReference>
<feature type="compositionally biased region" description="Low complexity" evidence="5">
    <location>
        <begin position="26"/>
        <end position="36"/>
    </location>
</feature>
<dbReference type="SUPFAM" id="SSF46689">
    <property type="entry name" value="Homeodomain-like"/>
    <property type="match status" value="1"/>
</dbReference>